<evidence type="ECO:0000259" key="3">
    <source>
        <dbReference type="SMART" id="SM00322"/>
    </source>
</evidence>
<dbReference type="Gene3D" id="3.30.1370.10">
    <property type="entry name" value="K Homology domain, type 1"/>
    <property type="match status" value="2"/>
</dbReference>
<dbReference type="Pfam" id="PF22891">
    <property type="entry name" value="KH_PNO1_2nd"/>
    <property type="match status" value="1"/>
</dbReference>
<organism evidence="4 5">
    <name type="scientific">Methanospirillum lacunae</name>
    <dbReference type="NCBI Taxonomy" id="668570"/>
    <lineage>
        <taxon>Archaea</taxon>
        <taxon>Methanobacteriati</taxon>
        <taxon>Methanobacteriota</taxon>
        <taxon>Stenosarchaea group</taxon>
        <taxon>Methanomicrobia</taxon>
        <taxon>Methanomicrobiales</taxon>
        <taxon>Methanospirillaceae</taxon>
        <taxon>Methanospirillum</taxon>
    </lineage>
</organism>
<dbReference type="NCBIfam" id="TIGR03665">
    <property type="entry name" value="arCOG04150"/>
    <property type="match status" value="1"/>
</dbReference>
<dbReference type="NCBIfam" id="NF010332">
    <property type="entry name" value="PRK13763.2-2"/>
    <property type="match status" value="1"/>
</dbReference>
<keyword evidence="5" id="KW-1185">Reference proteome</keyword>
<name>A0A2V2MWH7_9EURY</name>
<evidence type="ECO:0000256" key="1">
    <source>
        <dbReference type="ARBA" id="ARBA00022884"/>
    </source>
</evidence>
<gene>
    <name evidence="4" type="ORF">DK846_09755</name>
</gene>
<dbReference type="InterPro" id="IPR055211">
    <property type="entry name" value="KH_PNO1_2nd"/>
</dbReference>
<dbReference type="GeneID" id="97547866"/>
<dbReference type="GO" id="GO:0003723">
    <property type="term" value="F:RNA binding"/>
    <property type="evidence" value="ECO:0007669"/>
    <property type="project" value="UniProtKB-UniRule"/>
</dbReference>
<dbReference type="InterPro" id="IPR036612">
    <property type="entry name" value="KH_dom_type_1_sf"/>
</dbReference>
<evidence type="ECO:0000313" key="5">
    <source>
        <dbReference type="Proteomes" id="UP000245657"/>
    </source>
</evidence>
<sequence length="179" mass="20472">MQQETRITKERIGVLIGKKGITKREIEEKTKTVILVDSEEGLVSIEGEEADGFLRAVEVVKAIARGFSPERAFRLFEDEDLYLELMELSDIADTPAKLERIRGRIIGRDGKSRSQIEDLTNTEISVYGKTVAIIGMIERVKVAREAIEMLINGVSHESVYAFLDRKKRELKQDMLNYYY</sequence>
<proteinExistence type="predicted"/>
<dbReference type="AlphaFoldDB" id="A0A2V2MWH7"/>
<accession>A0A2V2MWH7</accession>
<dbReference type="RefSeq" id="WP_109968741.1">
    <property type="nucleotide sequence ID" value="NZ_CP176093.1"/>
</dbReference>
<evidence type="ECO:0000313" key="4">
    <source>
        <dbReference type="EMBL" id="PWR72252.1"/>
    </source>
</evidence>
<dbReference type="InterPro" id="IPR004087">
    <property type="entry name" value="KH_dom"/>
</dbReference>
<reference evidence="4 5" key="1">
    <citation type="submission" date="2018-05" db="EMBL/GenBank/DDBJ databases">
        <title>Draft genome of Methanospirillum lacunae Ki8-1.</title>
        <authorList>
            <person name="Dueholm M.S."/>
            <person name="Nielsen P.H."/>
            <person name="Bakmann L.F."/>
            <person name="Otzen D.E."/>
        </authorList>
    </citation>
    <scope>NUCLEOTIDE SEQUENCE [LARGE SCALE GENOMIC DNA]</scope>
    <source>
        <strain evidence="4 5">Ki8-1</strain>
    </source>
</reference>
<keyword evidence="1 2" id="KW-0694">RNA-binding</keyword>
<dbReference type="SUPFAM" id="SSF54791">
    <property type="entry name" value="Eukaryotic type KH-domain (KH-domain type I)"/>
    <property type="match status" value="2"/>
</dbReference>
<dbReference type="PROSITE" id="PS50084">
    <property type="entry name" value="KH_TYPE_1"/>
    <property type="match status" value="1"/>
</dbReference>
<evidence type="ECO:0000256" key="2">
    <source>
        <dbReference type="PROSITE-ProRule" id="PRU00117"/>
    </source>
</evidence>
<feature type="domain" description="K Homology" evidence="3">
    <location>
        <begin position="86"/>
        <end position="152"/>
    </location>
</feature>
<protein>
    <submittedName>
        <fullName evidence="4">RNA-processing protein</fullName>
    </submittedName>
</protein>
<dbReference type="PANTHER" id="PTHR12826">
    <property type="entry name" value="RIBONUCLEASE Y"/>
    <property type="match status" value="1"/>
</dbReference>
<dbReference type="Pfam" id="PF00013">
    <property type="entry name" value="KH_1"/>
    <property type="match status" value="1"/>
</dbReference>
<dbReference type="FunFam" id="3.30.1370.10:FF:000076">
    <property type="entry name" value="KH domain protein"/>
    <property type="match status" value="1"/>
</dbReference>
<dbReference type="Proteomes" id="UP000245657">
    <property type="component" value="Unassembled WGS sequence"/>
</dbReference>
<dbReference type="OrthoDB" id="7870at2157"/>
<dbReference type="EMBL" id="QGMY01000007">
    <property type="protein sequence ID" value="PWR72252.1"/>
    <property type="molecule type" value="Genomic_DNA"/>
</dbReference>
<feature type="domain" description="K Homology" evidence="3">
    <location>
        <begin position="1"/>
        <end position="64"/>
    </location>
</feature>
<dbReference type="SMART" id="SM00322">
    <property type="entry name" value="KH"/>
    <property type="match status" value="2"/>
</dbReference>
<dbReference type="InterPro" id="IPR019964">
    <property type="entry name" value="KH_domain_protein_archaea"/>
</dbReference>
<dbReference type="PANTHER" id="PTHR12826:SF13">
    <property type="entry name" value="RNA-BINDING PROTEIN PNO1"/>
    <property type="match status" value="1"/>
</dbReference>
<comment type="caution">
    <text evidence="4">The sequence shown here is derived from an EMBL/GenBank/DDBJ whole genome shotgun (WGS) entry which is preliminary data.</text>
</comment>
<dbReference type="InterPro" id="IPR004088">
    <property type="entry name" value="KH_dom_type_1"/>
</dbReference>